<evidence type="ECO:0000313" key="2">
    <source>
        <dbReference type="EMBL" id="ACZ11597.1"/>
    </source>
</evidence>
<accession>D1AZY0</accession>
<evidence type="ECO:0000313" key="3">
    <source>
        <dbReference type="Proteomes" id="UP000002222"/>
    </source>
</evidence>
<dbReference type="Gene3D" id="3.30.2010.10">
    <property type="entry name" value="Metalloproteases ('zincins'), catalytic domain"/>
    <property type="match status" value="1"/>
</dbReference>
<feature type="domain" description="YgjP-like metallopeptidase" evidence="1">
    <location>
        <begin position="104"/>
        <end position="206"/>
    </location>
</feature>
<proteinExistence type="predicted"/>
<dbReference type="InterPro" id="IPR053136">
    <property type="entry name" value="UTP_pyrophosphatase-like"/>
</dbReference>
<reference evidence="2 3" key="2">
    <citation type="journal article" date="2010" name="Stand. Genomic Sci.">
        <title>Complete genome sequence of Sulfurospirillum deleyianum type strain (5175).</title>
        <authorList>
            <person name="Sikorski J."/>
            <person name="Lapidus A."/>
            <person name="Copeland A."/>
            <person name="Glavina Del Rio T."/>
            <person name="Nolan M."/>
            <person name="Lucas S."/>
            <person name="Chen F."/>
            <person name="Tice H."/>
            <person name="Cheng J.F."/>
            <person name="Saunders E."/>
            <person name="Bruce D."/>
            <person name="Goodwin L."/>
            <person name="Pitluck S."/>
            <person name="Ovchinnikova G."/>
            <person name="Pati A."/>
            <person name="Ivanova N."/>
            <person name="Mavromatis K."/>
            <person name="Chen A."/>
            <person name="Palaniappan K."/>
            <person name="Chain P."/>
            <person name="Land M."/>
            <person name="Hauser L."/>
            <person name="Chang Y.J."/>
            <person name="Jeffries C.D."/>
            <person name="Brettin T."/>
            <person name="Detter J.C."/>
            <person name="Han C."/>
            <person name="Rohde M."/>
            <person name="Lang E."/>
            <person name="Spring S."/>
            <person name="Goker M."/>
            <person name="Bristow J."/>
            <person name="Eisen J.A."/>
            <person name="Markowitz V."/>
            <person name="Hugenholtz P."/>
            <person name="Kyrpides N.C."/>
            <person name="Klenk H.P."/>
        </authorList>
    </citation>
    <scope>NUCLEOTIDE SEQUENCE [LARGE SCALE GENOMIC DNA]</scope>
    <source>
        <strain evidence="3">ATCC 51133 / DSM 6946 / 5175</strain>
    </source>
</reference>
<dbReference type="HOGENOM" id="CLU_065947_2_2_7"/>
<keyword evidence="3" id="KW-1185">Reference proteome</keyword>
<organism evidence="2 3">
    <name type="scientific">Sulfurospirillum deleyianum (strain ATCC 51133 / DSM 6946 / 5175)</name>
    <dbReference type="NCBI Taxonomy" id="525898"/>
    <lineage>
        <taxon>Bacteria</taxon>
        <taxon>Pseudomonadati</taxon>
        <taxon>Campylobacterota</taxon>
        <taxon>Epsilonproteobacteria</taxon>
        <taxon>Campylobacterales</taxon>
        <taxon>Sulfurospirillaceae</taxon>
        <taxon>Sulfurospirillum</taxon>
    </lineage>
</organism>
<protein>
    <recommendedName>
        <fullName evidence="1">YgjP-like metallopeptidase domain-containing protein</fullName>
    </recommendedName>
</protein>
<dbReference type="eggNOG" id="COG1451">
    <property type="taxonomic scope" value="Bacteria"/>
</dbReference>
<dbReference type="AlphaFoldDB" id="D1AZY0"/>
<sequence>MTKSKVGLIKTFMYESQTLSYTLHVNPRLKHLYIQVHPEKGVIVKSPSPSLLYIEKVLSEKASWIFTKMNASKGRILLKQLFEEEGKILYLGEPILLHVSQTPQSFYTEKTIPLVMRLVEEWSFIMGVKPTKISFRRAKKRWGSCSYKNELSFNLTLAQLPLECITYIVIHELSHITHKHHQKAFWECVESFMPEYKRCEKILKNHSPSFS</sequence>
<dbReference type="STRING" id="525898.Sdel_0561"/>
<name>D1AZY0_SULD5</name>
<dbReference type="Proteomes" id="UP000002222">
    <property type="component" value="Chromosome"/>
</dbReference>
<dbReference type="EMBL" id="CP001816">
    <property type="protein sequence ID" value="ACZ11597.1"/>
    <property type="molecule type" value="Genomic_DNA"/>
</dbReference>
<dbReference type="CDD" id="cd07344">
    <property type="entry name" value="M48_yhfN_like"/>
    <property type="match status" value="1"/>
</dbReference>
<dbReference type="KEGG" id="sdl:Sdel_0561"/>
<dbReference type="PANTHER" id="PTHR30399:SF1">
    <property type="entry name" value="UTP PYROPHOSPHATASE"/>
    <property type="match status" value="1"/>
</dbReference>
<gene>
    <name evidence="2" type="ordered locus">Sdel_0561</name>
</gene>
<evidence type="ECO:0000259" key="1">
    <source>
        <dbReference type="Pfam" id="PF01863"/>
    </source>
</evidence>
<dbReference type="InterPro" id="IPR002725">
    <property type="entry name" value="YgjP-like_metallopeptidase"/>
</dbReference>
<dbReference type="Pfam" id="PF01863">
    <property type="entry name" value="YgjP-like"/>
    <property type="match status" value="1"/>
</dbReference>
<dbReference type="PANTHER" id="PTHR30399">
    <property type="entry name" value="UNCHARACTERIZED PROTEIN YGJP"/>
    <property type="match status" value="1"/>
</dbReference>
<reference evidence="3" key="1">
    <citation type="submission" date="2009-11" db="EMBL/GenBank/DDBJ databases">
        <title>The complete genome of Sulfurospirillum deleyianum DSM 6946.</title>
        <authorList>
            <consortium name="US DOE Joint Genome Institute (JGI-PGF)"/>
            <person name="Lucas S."/>
            <person name="Copeland A."/>
            <person name="Lapidus A."/>
            <person name="Glavina del Rio T."/>
            <person name="Dalin E."/>
            <person name="Tice H."/>
            <person name="Bruce D."/>
            <person name="Goodwin L."/>
            <person name="Pitluck S."/>
            <person name="Kyrpides N."/>
            <person name="Mavromatis K."/>
            <person name="Ivanova N."/>
            <person name="Ovchinnikova G."/>
            <person name="Munk A.C."/>
            <person name="Lu M."/>
            <person name="Brettin T."/>
            <person name="Detter J.C."/>
            <person name="Han C."/>
            <person name="Tapia R."/>
            <person name="Larimer F."/>
            <person name="Land M."/>
            <person name="Hauser L."/>
            <person name="Markowitz V."/>
            <person name="Cheng J.F."/>
            <person name="Hugenholtz P."/>
            <person name="Woyke T."/>
            <person name="Wu D."/>
            <person name="Aumann P."/>
            <person name="Schneider S."/>
            <person name="Lang E."/>
            <person name="Spring S."/>
            <person name="Klenk H.P."/>
            <person name="Eisen J.A."/>
        </authorList>
    </citation>
    <scope>NUCLEOTIDE SEQUENCE [LARGE SCALE GENOMIC DNA]</scope>
    <source>
        <strain evidence="3">ATCC 51133 / DSM 6946 / 5175</strain>
    </source>
</reference>